<keyword evidence="2" id="KW-0472">Membrane</keyword>
<evidence type="ECO:0000256" key="2">
    <source>
        <dbReference type="SAM" id="Phobius"/>
    </source>
</evidence>
<feature type="compositionally biased region" description="Basic and acidic residues" evidence="1">
    <location>
        <begin position="96"/>
        <end position="105"/>
    </location>
</feature>
<sequence>MIFPGTRRDRTVYGGALVVVTAAALSLGFGLGRSEGEARVPEAAAVASPSAVPESAPEPTPVVTAEPTVAPEATRAPGRRPAPPAPPLPPAARPGARPDDPAAEQRGDVLKRQDPLPPGVREQLEFFVGGGSECGGQFGDVPEIAGVTAVQEIPSRTRLCFLGFNQEQPLALTIVEPGGRTLVHDLTPPADVEADFLYRFPRTPGERLGDYHVRAVQGEVAVTLDFTVRRATAPRIWVDHRPGMIPGDDVHVFVGGFPPNRTVDLLLYGGEERRYRTSIPVSVDGNGEGHVVLDTKLDDAVGCYGVTHPLVYAVEDEVRSLFCLRNP</sequence>
<dbReference type="RefSeq" id="WP_203716328.1">
    <property type="nucleotide sequence ID" value="NZ_BONE01000043.1"/>
</dbReference>
<feature type="compositionally biased region" description="Low complexity" evidence="1">
    <location>
        <begin position="42"/>
        <end position="76"/>
    </location>
</feature>
<keyword evidence="4" id="KW-1185">Reference proteome</keyword>
<gene>
    <name evidence="3" type="ORF">Asi02nite_49870</name>
</gene>
<evidence type="ECO:0008006" key="5">
    <source>
        <dbReference type="Google" id="ProtNLM"/>
    </source>
</evidence>
<dbReference type="EMBL" id="BONE01000043">
    <property type="protein sequence ID" value="GIF75469.1"/>
    <property type="molecule type" value="Genomic_DNA"/>
</dbReference>
<feature type="transmembrane region" description="Helical" evidence="2">
    <location>
        <begin position="12"/>
        <end position="31"/>
    </location>
</feature>
<reference evidence="3 4" key="1">
    <citation type="submission" date="2021-01" db="EMBL/GenBank/DDBJ databases">
        <title>Whole genome shotgun sequence of Asanoa siamensis NBRC 107932.</title>
        <authorList>
            <person name="Komaki H."/>
            <person name="Tamura T."/>
        </authorList>
    </citation>
    <scope>NUCLEOTIDE SEQUENCE [LARGE SCALE GENOMIC DNA]</scope>
    <source>
        <strain evidence="3 4">NBRC 107932</strain>
    </source>
</reference>
<dbReference type="Proteomes" id="UP000604117">
    <property type="component" value="Unassembled WGS sequence"/>
</dbReference>
<comment type="caution">
    <text evidence="3">The sequence shown here is derived from an EMBL/GenBank/DDBJ whole genome shotgun (WGS) entry which is preliminary data.</text>
</comment>
<evidence type="ECO:0000256" key="1">
    <source>
        <dbReference type="SAM" id="MobiDB-lite"/>
    </source>
</evidence>
<organism evidence="3 4">
    <name type="scientific">Asanoa siamensis</name>
    <dbReference type="NCBI Taxonomy" id="926357"/>
    <lineage>
        <taxon>Bacteria</taxon>
        <taxon>Bacillati</taxon>
        <taxon>Actinomycetota</taxon>
        <taxon>Actinomycetes</taxon>
        <taxon>Micromonosporales</taxon>
        <taxon>Micromonosporaceae</taxon>
        <taxon>Asanoa</taxon>
    </lineage>
</organism>
<accession>A0ABQ4CW05</accession>
<keyword evidence="2" id="KW-0812">Transmembrane</keyword>
<protein>
    <recommendedName>
        <fullName evidence="5">Secreted protein</fullName>
    </recommendedName>
</protein>
<proteinExistence type="predicted"/>
<feature type="region of interest" description="Disordered" evidence="1">
    <location>
        <begin position="42"/>
        <end position="105"/>
    </location>
</feature>
<evidence type="ECO:0000313" key="4">
    <source>
        <dbReference type="Proteomes" id="UP000604117"/>
    </source>
</evidence>
<evidence type="ECO:0000313" key="3">
    <source>
        <dbReference type="EMBL" id="GIF75469.1"/>
    </source>
</evidence>
<feature type="compositionally biased region" description="Pro residues" evidence="1">
    <location>
        <begin position="80"/>
        <end position="92"/>
    </location>
</feature>
<keyword evidence="2" id="KW-1133">Transmembrane helix</keyword>
<name>A0ABQ4CW05_9ACTN</name>